<feature type="region of interest" description="Disordered" evidence="6">
    <location>
        <begin position="1"/>
        <end position="32"/>
    </location>
</feature>
<proteinExistence type="predicted"/>
<keyword evidence="5" id="KW-0539">Nucleus</keyword>
<keyword evidence="8" id="KW-1185">Reference proteome</keyword>
<dbReference type="PROSITE" id="PS51152">
    <property type="entry name" value="NFYA_HAP2_2"/>
    <property type="match status" value="1"/>
</dbReference>
<accession>A0A8J4QX70</accession>
<dbReference type="AlphaFoldDB" id="A0A8J4QX70"/>
<dbReference type="GO" id="GO:0003677">
    <property type="term" value="F:DNA binding"/>
    <property type="evidence" value="ECO:0007669"/>
    <property type="project" value="UniProtKB-KW"/>
</dbReference>
<evidence type="ECO:0000256" key="3">
    <source>
        <dbReference type="ARBA" id="ARBA00023125"/>
    </source>
</evidence>
<name>A0A8J4QX70_9ROSI</name>
<evidence type="ECO:0000256" key="5">
    <source>
        <dbReference type="ARBA" id="ARBA00023242"/>
    </source>
</evidence>
<feature type="compositionally biased region" description="Basic and acidic residues" evidence="6">
    <location>
        <begin position="1"/>
        <end position="11"/>
    </location>
</feature>
<comment type="subcellular location">
    <subcellularLocation>
        <location evidence="1">Nucleus</location>
    </subcellularLocation>
</comment>
<evidence type="ECO:0000256" key="6">
    <source>
        <dbReference type="SAM" id="MobiDB-lite"/>
    </source>
</evidence>
<gene>
    <name evidence="7" type="ORF">CMV_021943</name>
</gene>
<dbReference type="EMBL" id="JRKL02004479">
    <property type="protein sequence ID" value="KAF3952501.1"/>
    <property type="molecule type" value="Genomic_DNA"/>
</dbReference>
<evidence type="ECO:0000256" key="2">
    <source>
        <dbReference type="ARBA" id="ARBA00023015"/>
    </source>
</evidence>
<keyword evidence="3" id="KW-0238">DNA-binding</keyword>
<comment type="caution">
    <text evidence="7">The sequence shown here is derived from an EMBL/GenBank/DDBJ whole genome shotgun (WGS) entry which is preliminary data.</text>
</comment>
<evidence type="ECO:0000313" key="7">
    <source>
        <dbReference type="EMBL" id="KAF3952501.1"/>
    </source>
</evidence>
<reference evidence="7" key="1">
    <citation type="submission" date="2020-03" db="EMBL/GenBank/DDBJ databases">
        <title>Castanea mollissima Vanexum genome sequencing.</title>
        <authorList>
            <person name="Staton M."/>
        </authorList>
    </citation>
    <scope>NUCLEOTIDE SEQUENCE</scope>
    <source>
        <tissue evidence="7">Leaf</tissue>
    </source>
</reference>
<organism evidence="7 8">
    <name type="scientific">Castanea mollissima</name>
    <name type="common">Chinese chestnut</name>
    <dbReference type="NCBI Taxonomy" id="60419"/>
    <lineage>
        <taxon>Eukaryota</taxon>
        <taxon>Viridiplantae</taxon>
        <taxon>Streptophyta</taxon>
        <taxon>Embryophyta</taxon>
        <taxon>Tracheophyta</taxon>
        <taxon>Spermatophyta</taxon>
        <taxon>Magnoliopsida</taxon>
        <taxon>eudicotyledons</taxon>
        <taxon>Gunneridae</taxon>
        <taxon>Pentapetalae</taxon>
        <taxon>rosids</taxon>
        <taxon>fabids</taxon>
        <taxon>Fagales</taxon>
        <taxon>Fagaceae</taxon>
        <taxon>Castanea</taxon>
    </lineage>
</organism>
<keyword evidence="4" id="KW-0804">Transcription</keyword>
<dbReference type="GO" id="GO:0005634">
    <property type="term" value="C:nucleus"/>
    <property type="evidence" value="ECO:0007669"/>
    <property type="project" value="UniProtKB-SubCell"/>
</dbReference>
<dbReference type="OrthoDB" id="1435460at2759"/>
<evidence type="ECO:0000313" key="8">
    <source>
        <dbReference type="Proteomes" id="UP000737018"/>
    </source>
</evidence>
<protein>
    <submittedName>
        <fullName evidence="7">Uncharacterized protein</fullName>
    </submittedName>
</protein>
<dbReference type="InterPro" id="IPR001289">
    <property type="entry name" value="NFYA"/>
</dbReference>
<dbReference type="GO" id="GO:0003700">
    <property type="term" value="F:DNA-binding transcription factor activity"/>
    <property type="evidence" value="ECO:0007669"/>
    <property type="project" value="InterPro"/>
</dbReference>
<evidence type="ECO:0000256" key="4">
    <source>
        <dbReference type="ARBA" id="ARBA00023163"/>
    </source>
</evidence>
<evidence type="ECO:0000256" key="1">
    <source>
        <dbReference type="ARBA" id="ARBA00004123"/>
    </source>
</evidence>
<sequence length="264" mass="30055">MQREQERERRRIRDRQRRQSMTVEQREKHLARRRRNYQLRRLRAENVRLGSQTGERSVVSRNETITVNEHQAVISVSGPSDQCNSVPHVQINQGQEKLIVDRTKSEGLEALAHKSAHFQRTLRLSHVRHLARTLNHSMAELTGNSQVVAAVVNKGDVTNNRSQVGDSDSGRSLQSLRLNRVKRLARTVNNTANSVIKEATGQSDQSGAEGMKTHELAGMLMARGPFTWPHAKNEVCLALLNRFWIEDIVAGWRKREGIALWARA</sequence>
<dbReference type="Proteomes" id="UP000737018">
    <property type="component" value="Unassembled WGS sequence"/>
</dbReference>
<keyword evidence="2" id="KW-0805">Transcription regulation</keyword>